<keyword evidence="3" id="KW-1185">Reference proteome</keyword>
<feature type="region of interest" description="Disordered" evidence="1">
    <location>
        <begin position="323"/>
        <end position="374"/>
    </location>
</feature>
<accession>A0A9P0E8I4</accession>
<feature type="region of interest" description="Disordered" evidence="1">
    <location>
        <begin position="29"/>
        <end position="108"/>
    </location>
</feature>
<gene>
    <name evidence="2" type="ORF">NEZAVI_LOCUS1623</name>
</gene>
<feature type="compositionally biased region" description="Polar residues" evidence="1">
    <location>
        <begin position="34"/>
        <end position="52"/>
    </location>
</feature>
<proteinExistence type="predicted"/>
<feature type="compositionally biased region" description="Polar residues" evidence="1">
    <location>
        <begin position="357"/>
        <end position="374"/>
    </location>
</feature>
<name>A0A9P0E8I4_NEZVI</name>
<evidence type="ECO:0000313" key="2">
    <source>
        <dbReference type="EMBL" id="CAH1390417.1"/>
    </source>
</evidence>
<reference evidence="2" key="1">
    <citation type="submission" date="2022-01" db="EMBL/GenBank/DDBJ databases">
        <authorList>
            <person name="King R."/>
        </authorList>
    </citation>
    <scope>NUCLEOTIDE SEQUENCE</scope>
</reference>
<organism evidence="2 3">
    <name type="scientific">Nezara viridula</name>
    <name type="common">Southern green stink bug</name>
    <name type="synonym">Cimex viridulus</name>
    <dbReference type="NCBI Taxonomy" id="85310"/>
    <lineage>
        <taxon>Eukaryota</taxon>
        <taxon>Metazoa</taxon>
        <taxon>Ecdysozoa</taxon>
        <taxon>Arthropoda</taxon>
        <taxon>Hexapoda</taxon>
        <taxon>Insecta</taxon>
        <taxon>Pterygota</taxon>
        <taxon>Neoptera</taxon>
        <taxon>Paraneoptera</taxon>
        <taxon>Hemiptera</taxon>
        <taxon>Heteroptera</taxon>
        <taxon>Panheteroptera</taxon>
        <taxon>Pentatomomorpha</taxon>
        <taxon>Pentatomoidea</taxon>
        <taxon>Pentatomidae</taxon>
        <taxon>Pentatominae</taxon>
        <taxon>Nezara</taxon>
    </lineage>
</organism>
<feature type="compositionally biased region" description="Basic and acidic residues" evidence="1">
    <location>
        <begin position="230"/>
        <end position="254"/>
    </location>
</feature>
<sequence>MAQTDVFNFQAPQFIESLSEVKLDDGADTFFDATESSPENDVQDSNETNGSAESKDNNDGEEETCVKSVIGEVSDSKENVKAKSKNGIPLKENDENVDPELSSNGPVTRLQRMSMKTNGSLGLKNQSKFLSVAEQIHKFHHSTPPRFKRKSTMFKSKSCKFLPTVAQSPQLRTKIRAARPSTAPTIIVPDEKERSVIKKKEVMKRVATIKPIPKPPTIPVPFNLTMPGNKKQEEKKEDKTENMKETNVKDKKQIEGTPRTMLRKPIPPKKKHLEIQDNKITVKESWRVTGIKAIQKPNSTTKTVPFSFEKRNQERLMEKQKKIEEEQNKAASGSAIPRKLPRASVASHSGIAKPLSQGKNESKSTGRLSRNNAK</sequence>
<dbReference type="OrthoDB" id="6623579at2759"/>
<feature type="region of interest" description="Disordered" evidence="1">
    <location>
        <begin position="217"/>
        <end position="278"/>
    </location>
</feature>
<evidence type="ECO:0000256" key="1">
    <source>
        <dbReference type="SAM" id="MobiDB-lite"/>
    </source>
</evidence>
<dbReference type="Proteomes" id="UP001152798">
    <property type="component" value="Chromosome 1"/>
</dbReference>
<evidence type="ECO:0000313" key="3">
    <source>
        <dbReference type="Proteomes" id="UP001152798"/>
    </source>
</evidence>
<dbReference type="AlphaFoldDB" id="A0A9P0E8I4"/>
<dbReference type="EMBL" id="OV725077">
    <property type="protein sequence ID" value="CAH1390417.1"/>
    <property type="molecule type" value="Genomic_DNA"/>
</dbReference>
<protein>
    <submittedName>
        <fullName evidence="2">Uncharacterized protein</fullName>
    </submittedName>
</protein>